<protein>
    <submittedName>
        <fullName evidence="2">Uncharacterized protein</fullName>
    </submittedName>
</protein>
<organism evidence="2 3">
    <name type="scientific">Lactobacillus phage 521B</name>
    <dbReference type="NCBI Taxonomy" id="2510942"/>
    <lineage>
        <taxon>Viruses</taxon>
        <taxon>Duplodnaviria</taxon>
        <taxon>Heunggongvirae</taxon>
        <taxon>Uroviricota</taxon>
        <taxon>Caudoviricetes</taxon>
        <taxon>Herelleviridae</taxon>
        <taxon>Tybeckvirus</taxon>
        <taxon>Tybeckvirus tv521B</taxon>
    </lineage>
</organism>
<keyword evidence="1" id="KW-0472">Membrane</keyword>
<proteinExistence type="predicted"/>
<dbReference type="EMBL" id="MK504443">
    <property type="protein sequence ID" value="QBJ03437.1"/>
    <property type="molecule type" value="Genomic_DNA"/>
</dbReference>
<name>A0A4Y5FG64_9CAUD</name>
<gene>
    <name evidence="2" type="ORF">B521_0087</name>
</gene>
<dbReference type="InterPro" id="IPR032484">
    <property type="entry name" value="DUF5052"/>
</dbReference>
<evidence type="ECO:0000256" key="1">
    <source>
        <dbReference type="SAM" id="Phobius"/>
    </source>
</evidence>
<dbReference type="Proteomes" id="UP000308874">
    <property type="component" value="Segment"/>
</dbReference>
<evidence type="ECO:0000313" key="3">
    <source>
        <dbReference type="Proteomes" id="UP000308874"/>
    </source>
</evidence>
<accession>A0A4Y5FG64</accession>
<evidence type="ECO:0000313" key="2">
    <source>
        <dbReference type="EMBL" id="QBJ03437.1"/>
    </source>
</evidence>
<keyword evidence="1" id="KW-0812">Transmembrane</keyword>
<feature type="transmembrane region" description="Helical" evidence="1">
    <location>
        <begin position="16"/>
        <end position="37"/>
    </location>
</feature>
<keyword evidence="1" id="KW-1133">Transmembrane helix</keyword>
<sequence length="201" mass="22761">MHNNHQLFRYLNKMNIVVPGVLVIIASLILFFGNWYLKANKPKQPNIVDSSELLEKTEGIYSVGYIYDQQGKKLADIKGYGTNVKYINNPADPSLNNHIIIKVGTNRIETNRNVVITQPNGIKRIYPVTNIKKQIKDIPNISSERVLILETRNGSPIFAYYGYNISLKFSDIPNTSIFLVDGHYVFISNGGYTLIDANLLK</sequence>
<dbReference type="Pfam" id="PF16475">
    <property type="entry name" value="DUF5052"/>
    <property type="match status" value="1"/>
</dbReference>
<reference evidence="2 3" key="1">
    <citation type="submission" date="2019-02" db="EMBL/GenBank/DDBJ databases">
        <title>Isolation of virulent Lactobacillus brevis phages.</title>
        <authorList>
            <person name="Feyereisen M."/>
            <person name="Mahony J."/>
            <person name="O'Sullivan T."/>
            <person name="van Sinderen D."/>
        </authorList>
    </citation>
    <scope>NUCLEOTIDE SEQUENCE [LARGE SCALE GENOMIC DNA]</scope>
</reference>
<keyword evidence="3" id="KW-1185">Reference proteome</keyword>